<feature type="compositionally biased region" description="Basic and acidic residues" evidence="1">
    <location>
        <begin position="50"/>
        <end position="69"/>
    </location>
</feature>
<feature type="region of interest" description="Disordered" evidence="1">
    <location>
        <begin position="201"/>
        <end position="255"/>
    </location>
</feature>
<reference evidence="3 4" key="1">
    <citation type="submission" date="2021-02" db="EMBL/GenBank/DDBJ databases">
        <title>Porcisia hertigi Genome sequencing and assembly.</title>
        <authorList>
            <person name="Almutairi H."/>
            <person name="Gatherer D."/>
        </authorList>
    </citation>
    <scope>NUCLEOTIDE SEQUENCE [LARGE SCALE GENOMIC DNA]</scope>
    <source>
        <strain evidence="3 4">C119</strain>
    </source>
</reference>
<feature type="region of interest" description="Disordered" evidence="1">
    <location>
        <begin position="46"/>
        <end position="77"/>
    </location>
</feature>
<comment type="caution">
    <text evidence="3">The sequence shown here is derived from an EMBL/GenBank/DDBJ whole genome shotgun (WGS) entry which is preliminary data.</text>
</comment>
<dbReference type="Proteomes" id="UP000674318">
    <property type="component" value="Unassembled WGS sequence"/>
</dbReference>
<feature type="region of interest" description="Disordered" evidence="1">
    <location>
        <begin position="933"/>
        <end position="989"/>
    </location>
</feature>
<evidence type="ECO:0000256" key="1">
    <source>
        <dbReference type="SAM" id="MobiDB-lite"/>
    </source>
</evidence>
<dbReference type="Pfam" id="PF15016">
    <property type="entry name" value="C5orf34_C"/>
    <property type="match status" value="1"/>
</dbReference>
<feature type="compositionally biased region" description="Low complexity" evidence="1">
    <location>
        <begin position="220"/>
        <end position="232"/>
    </location>
</feature>
<accession>A0A836H7T2</accession>
<name>A0A836H7T2_9TRYP</name>
<evidence type="ECO:0000313" key="3">
    <source>
        <dbReference type="EMBL" id="KAG5495252.1"/>
    </source>
</evidence>
<sequence>MFTSPNFADSVVRAAAWDDGGTEFVFADGTILSFVDNMNTFVGVRSTPSLRHEKRTETQASHQRKEQGRRPPLSPAIATVGDYVDSVDDPQGDVDGDCELCFTAWTLSKDASKVRAALHIFNSLSERPRLLTTLLTPEGPIPPVSSSVGTRSVYAGNQADPIVNSCGVWQEQGPPINTLLLERRADLLQRHVVFGTVNEWAPTAGDAPQRRPAAPHTALSSVAPSKSSLSTSIASPTCVENTTHSERSSGSSVLGSKDVPVGTVLELWCALRRVCMRVAVHRETFTVRWPAPVTRPDGSRIPPLFHARDAPASHQGSSSLPSWSPCVPQSGPASAPVLFTYVEQTFPVRDPPDAWQVMLQLALELETEALEAEKKAGEDPPPVASSAPTTRTWQGCLPEPHHWSGALNHNRNCNSCRFSALTASQAAHLVAPRTARAVAAMRALHPPSAQLRWMYQANYCSADRAHPPAVYWCLRGPAVSSCPGENSSRRGLLPNTSTVPPPQGTHVVAWVGEDGSVVRANLEWKGYTITHHRLSLSLSCATPSTPAVYRLQAHDAAAAVTTADKRLPPRIAPLRCHIAMPPQVASVEADNGGKECTIRHAVSSPAMPHCDCSNTNVNFSSHDASKNDDSTAIDAPQAETPAPAGGESWVMAVINPQSLRCVSGSFTDTSRRGHPAVTVQPSCPCPALATLTATSLSGEQHFYNCINTNSSPGALPLAPLGTGVCCGKVTPLETLDAARRSRRGGYLSSVVDVAVQLSQVNCTDQRGAGATRPSTDHPPLAAYCGAEQTTTPSSSLPFSPSSSPWNKGFYSAAQSRASRSVSASSVVYLTSRLDGIGTFTALTNGTIRVHFDDRTLLTLIPGVNELDEAQLLVTCVLRNATRCTMRAAQCHPGHAIHRYLVYALPFRRYVYWRAVHPCEASVIQGMHAGESVSEEHEAMLREQPPQRQAQGGEAVVGAKEESSTAGNGATLSLTSLSAMGPPHQDDSECLLRNSQSCSLATSFSPPDAVESVATVLGKTNKIPEVNSAPLHCDLLNTSPSSSRVRLSLSDTTELQGTLHDSGPAWGLADTWRTVQAYDDGEEAEASLRCARLQALLDRNEALSHATRALLRD</sequence>
<feature type="region of interest" description="Disordered" evidence="1">
    <location>
        <begin position="372"/>
        <end position="391"/>
    </location>
</feature>
<protein>
    <recommendedName>
        <fullName evidence="2">C5orf34-like C-terminal domain-containing protein</fullName>
    </recommendedName>
</protein>
<feature type="compositionally biased region" description="Polar residues" evidence="1">
    <location>
        <begin position="963"/>
        <end position="977"/>
    </location>
</feature>
<evidence type="ECO:0000259" key="2">
    <source>
        <dbReference type="Pfam" id="PF15016"/>
    </source>
</evidence>
<dbReference type="OrthoDB" id="273397at2759"/>
<organism evidence="3 4">
    <name type="scientific">Porcisia hertigi</name>
    <dbReference type="NCBI Taxonomy" id="2761500"/>
    <lineage>
        <taxon>Eukaryota</taxon>
        <taxon>Discoba</taxon>
        <taxon>Euglenozoa</taxon>
        <taxon>Kinetoplastea</taxon>
        <taxon>Metakinetoplastina</taxon>
        <taxon>Trypanosomatida</taxon>
        <taxon>Trypanosomatidae</taxon>
        <taxon>Leishmaniinae</taxon>
        <taxon>Porcisia</taxon>
    </lineage>
</organism>
<dbReference type="RefSeq" id="XP_067754504.1">
    <property type="nucleotide sequence ID" value="XM_067898347.1"/>
</dbReference>
<dbReference type="InterPro" id="IPR027865">
    <property type="entry name" value="C5orf34-like_C"/>
</dbReference>
<dbReference type="KEGG" id="phet:94288424"/>
<feature type="domain" description="C5orf34-like C-terminal" evidence="2">
    <location>
        <begin position="824"/>
        <end position="908"/>
    </location>
</feature>
<feature type="region of interest" description="Disordered" evidence="1">
    <location>
        <begin position="623"/>
        <end position="646"/>
    </location>
</feature>
<feature type="compositionally biased region" description="Polar residues" evidence="1">
    <location>
        <begin position="233"/>
        <end position="242"/>
    </location>
</feature>
<dbReference type="AlphaFoldDB" id="A0A836H7T2"/>
<evidence type="ECO:0000313" key="4">
    <source>
        <dbReference type="Proteomes" id="UP000674318"/>
    </source>
</evidence>
<dbReference type="GeneID" id="94288424"/>
<gene>
    <name evidence="3" type="ORF">JKF63_02307</name>
</gene>
<proteinExistence type="predicted"/>
<keyword evidence="4" id="KW-1185">Reference proteome</keyword>
<dbReference type="EMBL" id="JAFJZO010000033">
    <property type="protein sequence ID" value="KAG5495252.1"/>
    <property type="molecule type" value="Genomic_DNA"/>
</dbReference>